<dbReference type="Pfam" id="PF25164">
    <property type="entry name" value="CoiA_N"/>
    <property type="match status" value="1"/>
</dbReference>
<evidence type="ECO:0000259" key="2">
    <source>
        <dbReference type="Pfam" id="PF25164"/>
    </source>
</evidence>
<name>D7UZU5_LISGR</name>
<dbReference type="EMBL" id="ACCR02000005">
    <property type="protein sequence ID" value="EFI82940.1"/>
    <property type="molecule type" value="Genomic_DNA"/>
</dbReference>
<dbReference type="AlphaFoldDB" id="D7UZU5"/>
<feature type="domain" description="Competence protein CoiA C-terminal" evidence="3">
    <location>
        <begin position="246"/>
        <end position="372"/>
    </location>
</feature>
<dbReference type="InterPro" id="IPR021176">
    <property type="entry name" value="Competence-induced_CoiA"/>
</dbReference>
<dbReference type="eggNOG" id="COG4469">
    <property type="taxonomic scope" value="Bacteria"/>
</dbReference>
<keyword evidence="5" id="KW-1185">Reference proteome</keyword>
<evidence type="ECO:0000259" key="3">
    <source>
        <dbReference type="Pfam" id="PF25166"/>
    </source>
</evidence>
<accession>D7UZU5</accession>
<dbReference type="InterPro" id="IPR057253">
    <property type="entry name" value="CoiA-like_N"/>
</dbReference>
<dbReference type="Pfam" id="PF25166">
    <property type="entry name" value="CoiA_C"/>
    <property type="match status" value="1"/>
</dbReference>
<dbReference type="Pfam" id="PF06054">
    <property type="entry name" value="CoiA_nuc"/>
    <property type="match status" value="1"/>
</dbReference>
<organism evidence="4 5">
    <name type="scientific">Listeria grayi DSM 20601</name>
    <dbReference type="NCBI Taxonomy" id="525367"/>
    <lineage>
        <taxon>Bacteria</taxon>
        <taxon>Bacillati</taxon>
        <taxon>Bacillota</taxon>
        <taxon>Bacilli</taxon>
        <taxon>Bacillales</taxon>
        <taxon>Listeriaceae</taxon>
        <taxon>Listeria</taxon>
    </lineage>
</organism>
<dbReference type="Proteomes" id="UP000010119">
    <property type="component" value="Unassembled WGS sequence"/>
</dbReference>
<evidence type="ECO:0000313" key="4">
    <source>
        <dbReference type="EMBL" id="EFI82940.1"/>
    </source>
</evidence>
<comment type="caution">
    <text evidence="4">The sequence shown here is derived from an EMBL/GenBank/DDBJ whole genome shotgun (WGS) entry which is preliminary data.</text>
</comment>
<feature type="domain" description="Competence protein CoiA-like N-terminal" evidence="2">
    <location>
        <begin position="33"/>
        <end position="70"/>
    </location>
</feature>
<evidence type="ECO:0000313" key="5">
    <source>
        <dbReference type="Proteomes" id="UP000010119"/>
    </source>
</evidence>
<sequence>MQLANKKVKGGGDMFSALDESGTVTWITTGNAARLKQEKKILYCPSCQSKLLIKVGKTKLPHFAHPAHANSCILSGESLLHREGKYRLATYFRLQGCSTELEVYLPNINRQADLLINKNIVFEYQCSSISTRDFLQRTTDYQSQKLKVYWLYGKPLERNKTYLYLTAFGKNFLRYHPRLGLFLFRFDPHSEEWQIFYHLASTFKQTKFRYRQLIFSKGIALTDIFSCLRRIRQPAFYADEEIEAVRQKRIYMYTRFDNRRPFMQFLYQNGYCLQNLPSYIGIITHCQALVQEPALEWQFFLWHTFFQSLREGDTFTMKAYLHAFKQIVHPIRLPMIQEDAYLDLGTAYLNYLTRKKYIQNAEKESYHVLRSFSY</sequence>
<dbReference type="HOGENOM" id="CLU_057999_3_0_9"/>
<proteinExistence type="predicted"/>
<reference evidence="4" key="1">
    <citation type="submission" date="2010-06" db="EMBL/GenBank/DDBJ databases">
        <authorList>
            <person name="Muzny D."/>
            <person name="Qin X."/>
            <person name="Buhay C."/>
            <person name="Dugan-Rocha S."/>
            <person name="Ding Y."/>
            <person name="Chen G."/>
            <person name="Hawes A."/>
            <person name="Holder M."/>
            <person name="Jhangiani S."/>
            <person name="Johnson A."/>
            <person name="Khan Z."/>
            <person name="Li Z."/>
            <person name="Liu W."/>
            <person name="Liu X."/>
            <person name="Perez L."/>
            <person name="Shen H."/>
            <person name="Wang Q."/>
            <person name="Watt J."/>
            <person name="Xi L."/>
            <person name="Xin Y."/>
            <person name="Zhou J."/>
            <person name="Deng J."/>
            <person name="Jiang H."/>
            <person name="Liu Y."/>
            <person name="Qu J."/>
            <person name="Song X.-Z."/>
            <person name="Zhang L."/>
            <person name="Villasana D."/>
            <person name="Johnson A."/>
            <person name="Liu J."/>
            <person name="Liyanage D."/>
            <person name="Lorensuhewa L."/>
            <person name="Robinson T."/>
            <person name="Song A."/>
            <person name="Song B.-B."/>
            <person name="Dinh H."/>
            <person name="Thornton R."/>
            <person name="Coyle M."/>
            <person name="Francisco L."/>
            <person name="Jackson L."/>
            <person name="Javaid M."/>
            <person name="Korchina V."/>
            <person name="Kovar C."/>
            <person name="Mata R."/>
            <person name="Mathew T."/>
            <person name="Ngo R."/>
            <person name="Nguyen L."/>
            <person name="Nguyen N."/>
            <person name="Okwuonu G."/>
            <person name="Ongeri F."/>
            <person name="Pham C."/>
            <person name="Simmons D."/>
            <person name="Wilczek-Boney K."/>
            <person name="Hale W."/>
            <person name="Jakkamsetti A."/>
            <person name="Pham P."/>
            <person name="Ruth R."/>
            <person name="San Lucas F."/>
            <person name="Warren J."/>
            <person name="Zhang J."/>
            <person name="Zhao Z."/>
            <person name="Zhou C."/>
            <person name="Zhu D."/>
            <person name="Lee S."/>
            <person name="Bess C."/>
            <person name="Blankenburg K."/>
            <person name="Forbes L."/>
            <person name="Fu Q."/>
            <person name="Gubbala S."/>
            <person name="Hirani K."/>
            <person name="Jayaseelan J.C."/>
            <person name="Lara F."/>
            <person name="Munidasa M."/>
            <person name="Palculict T."/>
            <person name="Patil S."/>
            <person name="Pu L.-L."/>
            <person name="Saada N."/>
            <person name="Tang L."/>
            <person name="Weissenberger G."/>
            <person name="Zhu Y."/>
            <person name="Hemphill L."/>
            <person name="Shang Y."/>
            <person name="Youmans B."/>
            <person name="Ayvaz T."/>
            <person name="Ross M."/>
            <person name="Santibanez J."/>
            <person name="Aqrawi P."/>
            <person name="Gross S."/>
            <person name="Joshi V."/>
            <person name="Fowler G."/>
            <person name="Nazareth L."/>
            <person name="Reid J."/>
            <person name="Worley K."/>
            <person name="Petrosino J."/>
            <person name="Highlander S."/>
            <person name="Gibbs R."/>
        </authorList>
    </citation>
    <scope>NUCLEOTIDE SEQUENCE [LARGE SCALE GENOMIC DNA]</scope>
    <source>
        <strain evidence="4">DSM 20601</strain>
    </source>
</reference>
<protein>
    <submittedName>
        <fullName evidence="4">Competence protein CoiA-like protein</fullName>
    </submittedName>
</protein>
<evidence type="ECO:0000259" key="1">
    <source>
        <dbReference type="Pfam" id="PF06054"/>
    </source>
</evidence>
<dbReference type="PIRSF" id="PIRSF007487">
    <property type="entry name" value="Competence-induced_CoiA_bac"/>
    <property type="match status" value="1"/>
</dbReference>
<dbReference type="InterPro" id="IPR010330">
    <property type="entry name" value="CoiA_nuc"/>
</dbReference>
<feature type="domain" description="Competence protein CoiA nuclease-like" evidence="1">
    <location>
        <begin position="77"/>
        <end position="226"/>
    </location>
</feature>
<gene>
    <name evidence="4" type="ORF">HMPREF0556_11625</name>
</gene>
<dbReference type="STRING" id="525367.HMPREF0556_11625"/>
<dbReference type="InterPro" id="IPR057252">
    <property type="entry name" value="CoiA_C"/>
</dbReference>